<evidence type="ECO:0000259" key="3">
    <source>
        <dbReference type="Pfam" id="PF01156"/>
    </source>
</evidence>
<dbReference type="Gene3D" id="3.90.245.10">
    <property type="entry name" value="Ribonucleoside hydrolase-like"/>
    <property type="match status" value="3"/>
</dbReference>
<dbReference type="SUPFAM" id="SSF53590">
    <property type="entry name" value="Nucleoside hydrolase"/>
    <property type="match status" value="3"/>
</dbReference>
<comment type="similarity">
    <text evidence="1">Belongs to the IUNH family.</text>
</comment>
<evidence type="ECO:0000256" key="1">
    <source>
        <dbReference type="ARBA" id="ARBA00009176"/>
    </source>
</evidence>
<accession>A0A194RJR2</accession>
<keyword evidence="5" id="KW-1185">Reference proteome</keyword>
<dbReference type="Pfam" id="PF01156">
    <property type="entry name" value="IU_nuc_hydro"/>
    <property type="match status" value="3"/>
</dbReference>
<dbReference type="EMBL" id="KQ460106">
    <property type="protein sequence ID" value="KPJ17792.1"/>
    <property type="molecule type" value="Genomic_DNA"/>
</dbReference>
<dbReference type="PANTHER" id="PTHR46190:SF1">
    <property type="entry name" value="SI:CH211-201H21.5"/>
    <property type="match status" value="1"/>
</dbReference>
<dbReference type="STRING" id="76193.A0A194RJR2"/>
<feature type="region of interest" description="Disordered" evidence="2">
    <location>
        <begin position="612"/>
        <end position="638"/>
    </location>
</feature>
<feature type="region of interest" description="Disordered" evidence="2">
    <location>
        <begin position="122"/>
        <end position="165"/>
    </location>
</feature>
<gene>
    <name evidence="4" type="ORF">RR48_06598</name>
</gene>
<organism evidence="4 5">
    <name type="scientific">Papilio machaon</name>
    <name type="common">Old World swallowtail butterfly</name>
    <dbReference type="NCBI Taxonomy" id="76193"/>
    <lineage>
        <taxon>Eukaryota</taxon>
        <taxon>Metazoa</taxon>
        <taxon>Ecdysozoa</taxon>
        <taxon>Arthropoda</taxon>
        <taxon>Hexapoda</taxon>
        <taxon>Insecta</taxon>
        <taxon>Pterygota</taxon>
        <taxon>Neoptera</taxon>
        <taxon>Endopterygota</taxon>
        <taxon>Lepidoptera</taxon>
        <taxon>Glossata</taxon>
        <taxon>Ditrysia</taxon>
        <taxon>Papilionoidea</taxon>
        <taxon>Papilionidae</taxon>
        <taxon>Papilioninae</taxon>
        <taxon>Papilio</taxon>
    </lineage>
</organism>
<reference evidence="4 5" key="1">
    <citation type="journal article" date="2015" name="Nat. Commun.">
        <title>Outbred genome sequencing and CRISPR/Cas9 gene editing in butterflies.</title>
        <authorList>
            <person name="Li X."/>
            <person name="Fan D."/>
            <person name="Zhang W."/>
            <person name="Liu G."/>
            <person name="Zhang L."/>
            <person name="Zhao L."/>
            <person name="Fang X."/>
            <person name="Chen L."/>
            <person name="Dong Y."/>
            <person name="Chen Y."/>
            <person name="Ding Y."/>
            <person name="Zhao R."/>
            <person name="Feng M."/>
            <person name="Zhu Y."/>
            <person name="Feng Y."/>
            <person name="Jiang X."/>
            <person name="Zhu D."/>
            <person name="Xiang H."/>
            <person name="Feng X."/>
            <person name="Li S."/>
            <person name="Wang J."/>
            <person name="Zhang G."/>
            <person name="Kronforst M.R."/>
            <person name="Wang W."/>
        </authorList>
    </citation>
    <scope>NUCLEOTIDE SEQUENCE [LARGE SCALE GENOMIC DNA]</scope>
    <source>
        <strain evidence="4">Ya'a_city_454_Pm</strain>
        <tissue evidence="4">Whole body</tissue>
    </source>
</reference>
<dbReference type="PANTHER" id="PTHR46190">
    <property type="entry name" value="SI:CH211-201H21.5-RELATED"/>
    <property type="match status" value="1"/>
</dbReference>
<evidence type="ECO:0000313" key="5">
    <source>
        <dbReference type="Proteomes" id="UP000053240"/>
    </source>
</evidence>
<protein>
    <submittedName>
        <fullName evidence="4">Putative uridine nucleosidase 2</fullName>
    </submittedName>
</protein>
<feature type="domain" description="Inosine/uridine-preferring nucleoside hydrolase" evidence="3">
    <location>
        <begin position="1190"/>
        <end position="1483"/>
    </location>
</feature>
<name>A0A194RJR2_PAPMA</name>
<dbReference type="InterPro" id="IPR036452">
    <property type="entry name" value="Ribo_hydro-like"/>
</dbReference>
<feature type="compositionally biased region" description="Basic and acidic residues" evidence="2">
    <location>
        <begin position="629"/>
        <end position="638"/>
    </location>
</feature>
<evidence type="ECO:0000256" key="2">
    <source>
        <dbReference type="SAM" id="MobiDB-lite"/>
    </source>
</evidence>
<feature type="domain" description="Inosine/uridine-preferring nucleoside hydrolase" evidence="3">
    <location>
        <begin position="833"/>
        <end position="1101"/>
    </location>
</feature>
<dbReference type="GO" id="GO:0016799">
    <property type="term" value="F:hydrolase activity, hydrolyzing N-glycosyl compounds"/>
    <property type="evidence" value="ECO:0007669"/>
    <property type="project" value="InterPro"/>
</dbReference>
<dbReference type="InterPro" id="IPR052775">
    <property type="entry name" value="IUN_hydrolase"/>
</dbReference>
<proteinExistence type="inferred from homology"/>
<evidence type="ECO:0000313" key="4">
    <source>
        <dbReference type="EMBL" id="KPJ17792.1"/>
    </source>
</evidence>
<feature type="domain" description="Inosine/uridine-preferring nucleoside hydrolase" evidence="3">
    <location>
        <begin position="707"/>
        <end position="824"/>
    </location>
</feature>
<feature type="compositionally biased region" description="Basic and acidic residues" evidence="2">
    <location>
        <begin position="131"/>
        <end position="141"/>
    </location>
</feature>
<sequence length="1494" mass="169354">MLQRRIYDMYDNVLEIPDEVEDLPRAEPIVPGHTLLRPALGMLKSSVMFPQKDYRNFVYGNIDNLGITFGITKRHSNCSSPVMRISSGVDDHLGVPAVRSSFPFITNSNVVKLNIRRFHPRRSSKSKSKYRLRDKYYDKSSSDSSAVDESESHERNPGNPYTVHKNHYKQNWMRNHVMTGDHMNVNPYAPLINNYGPSGAALIFGRKWWYFNQAVLPCNGVSLLQQLEHIARRRLESRGEHPLTRRVFFSFDRGEVTNIAGVPHSPKHLPIAEPILPGHTLIRPALGMLKSSLKFPHIDFEDGSGVYGSVDNIGLRYNGAIERVMYSDFRRRASDYLMVVPEKNIENPSKPRFKLLSTVLDLGNKDTIKNLLQQLQRLNQQGPIRLISHPPPTIWRPTWGQSIQQRNIPYNLATNAGKSNQPRYITRRCQKFGILHHTQQSFSCHQNAQKNIDLTLDNIPSLQMPRSTSSIGVKQVENVEVVIEKIPFNVRILPSRRRRLESRGEHPLTRRVFFSFDRGEVTNIAGVPHSPKHLPIAEPILPGHTLIRPALGMLKSSLKFPHIDFEDGSGVYGSVDNIGLRYNGAIERVMYSDFRRRASDYLMRENLNLNNKLKEDLPDSNPVEEPNSEEDKPEDKDILENNAMKQKFVDMIKSMNAYNHIKISESAPDYATFMPAHVSNNLRDWWFFNERFQFLSSSEDTVPGPKLVIDHDGGADDAMAIFMALQYQKYFGGNQVIALTTTHGNVNEPQVFNNTQKFLNIVDRRDVFIYRGSKFPLVKGIESDYYFGMDGLGDSESEFLEYEPIEAQSNSAALALIELSKKFEEDIVPGPKLVIDHDGGADDAMAIFMALQYQKYFGGNQVIALTTTHGNVNEPQVFNNTQKLLNIVDRRDIFIYRGSKFPLVKGIESDYYFGMDGLGDSESEFLEYEPIEAQSNSAALALIELSKKFEGELIVVALGPLTNIAIAVRLDPEFISRLLKLYVAGGHIYSDIYNEPEFNAEMDVESYYIVLQNSQPDIVTLVPFSQVYSSHNISREWRVSTLGSIPSELIRALNVFEQKSIVKSEEWILLDPVAMAIVLNKTQIIEEWRYTYNSIDLCGSITSELIRALNVFEQKSIVNSEEWILLDPVAMAIVLNKTQIIEEWRYTYNSIDLCGRGRGTNTNNFTSNEYFNSKIVYKVKEEPGRPKPKIIIDNDAGGDDAMAIFLALLYEKHFDGPKLIGLTTGNGNTNLENVCRNNQRILKAAKRQDVPIYRGSQASLVVTPSVTDYYGKDGLGDCGLYMSGLAPLKEQSAVTALIELSKIHEGNLIVVTLGTLTNVALAIKLDPDFLGRLKQLYVAAGHIQNEENPDPEFNASMDIEAYHIVTQYATPDKVTIFPFSQVKSCLNFTRNWRLESLGKIKTDIMRAQNLFEKIAIDKNEEWQALDPAAVAVVINEDLVDEYKYSKNGIITCGEQRGINTNYFVAKEDANVKLIYSVKRDEYKEFLLNVFSKDA</sequence>
<dbReference type="InterPro" id="IPR001910">
    <property type="entry name" value="Inosine/uridine_hydrolase_dom"/>
</dbReference>
<dbReference type="InParanoid" id="A0A194RJR2"/>
<dbReference type="Proteomes" id="UP000053240">
    <property type="component" value="Unassembled WGS sequence"/>
</dbReference>